<dbReference type="GO" id="GO:0003887">
    <property type="term" value="F:DNA-directed DNA polymerase activity"/>
    <property type="evidence" value="ECO:0007669"/>
    <property type="project" value="TreeGrafter"/>
</dbReference>
<evidence type="ECO:0000256" key="3">
    <source>
        <dbReference type="ARBA" id="ARBA00022705"/>
    </source>
</evidence>
<feature type="compositionally biased region" description="Low complexity" evidence="5">
    <location>
        <begin position="194"/>
        <end position="203"/>
    </location>
</feature>
<dbReference type="AlphaFoldDB" id="A0A9P6RES8"/>
<dbReference type="EMBL" id="JAAAIN010000213">
    <property type="protein sequence ID" value="KAG0318014.1"/>
    <property type="molecule type" value="Genomic_DNA"/>
</dbReference>
<accession>A0A9P6RES8</accession>
<keyword evidence="4" id="KW-0539">Nucleus</keyword>
<name>A0A9P6RES8_9FUNG</name>
<proteinExistence type="predicted"/>
<dbReference type="Gene3D" id="3.90.1030.20">
    <property type="entry name" value="DNA polymerase delta, p66 (Cdc27) subunit, wHTH domain"/>
    <property type="match status" value="1"/>
</dbReference>
<sequence length="533" mass="56650">MELLTTRVEDEKQNVTYKWLSRSLGISVNTAKELMQVYLTTVGKDKAHGTYYLARQDPGTGNQYLSLVSQQDISGITCRQTHLEPSPLKDLAILSAVNSEASQLQKGKDVNLYRVVCNHNVIKSASNSRPTPAASSSTSSSSAFATKPKLGAAAQSALGLSGSTPGLKSASSAPTASSPASFTSPAPSPNTNDTTSKTAAKPAAKGSMMSFFGKASGSTAGEATTKAASAPTTTKPPAAKASSILNFKPASAGGTQQKRKADLMTGAAAADMASPRAPKSNEDSEEEEVDSEEERDRRLALSSRLDQDQGEVVDKSRNRTSSGKLSPVDVESIKKRQRSARLLVVDDDDDLDAETVRAVAGRDEDDEESIETMSKEARAALNKEKEAQRMALENMMLMDDTTTTAAGAAAELEDEDSAMIDVEALDQLDNSAERTIVTETTNASGIVTRRRRGVRAVTKRKTSRNERGYMVTEDIVVMEPFSEDEIIQSPAPAPARVEKPVADTASKGKSEAGGPKKKAGGNQSLLNFFSKKQ</sequence>
<dbReference type="GO" id="GO:0006297">
    <property type="term" value="P:nucleotide-excision repair, DNA gap filling"/>
    <property type="evidence" value="ECO:0007669"/>
    <property type="project" value="TreeGrafter"/>
</dbReference>
<evidence type="ECO:0000256" key="2">
    <source>
        <dbReference type="ARBA" id="ARBA00017589"/>
    </source>
</evidence>
<feature type="region of interest" description="Disordered" evidence="5">
    <location>
        <begin position="487"/>
        <end position="533"/>
    </location>
</feature>
<reference evidence="6" key="1">
    <citation type="journal article" date="2020" name="Fungal Divers.">
        <title>Resolving the Mortierellaceae phylogeny through synthesis of multi-gene phylogenetics and phylogenomics.</title>
        <authorList>
            <person name="Vandepol N."/>
            <person name="Liber J."/>
            <person name="Desiro A."/>
            <person name="Na H."/>
            <person name="Kennedy M."/>
            <person name="Barry K."/>
            <person name="Grigoriev I.V."/>
            <person name="Miller A.N."/>
            <person name="O'Donnell K."/>
            <person name="Stajich J.E."/>
            <person name="Bonito G."/>
        </authorList>
    </citation>
    <scope>NUCLEOTIDE SEQUENCE</scope>
    <source>
        <strain evidence="6">NVP60</strain>
    </source>
</reference>
<feature type="compositionally biased region" description="Low complexity" evidence="5">
    <location>
        <begin position="163"/>
        <end position="185"/>
    </location>
</feature>
<feature type="compositionally biased region" description="Low complexity" evidence="5">
    <location>
        <begin position="267"/>
        <end position="277"/>
    </location>
</feature>
<dbReference type="GO" id="GO:0006271">
    <property type="term" value="P:DNA strand elongation involved in DNA replication"/>
    <property type="evidence" value="ECO:0007669"/>
    <property type="project" value="TreeGrafter"/>
</dbReference>
<dbReference type="GO" id="GO:0043625">
    <property type="term" value="C:delta DNA polymerase complex"/>
    <property type="evidence" value="ECO:0007669"/>
    <property type="project" value="InterPro"/>
</dbReference>
<protein>
    <recommendedName>
        <fullName evidence="2">DNA polymerase delta subunit 3</fullName>
    </recommendedName>
</protein>
<evidence type="ECO:0000313" key="6">
    <source>
        <dbReference type="EMBL" id="KAG0318014.1"/>
    </source>
</evidence>
<feature type="compositionally biased region" description="Acidic residues" evidence="5">
    <location>
        <begin position="283"/>
        <end position="293"/>
    </location>
</feature>
<dbReference type="Pfam" id="PF09507">
    <property type="entry name" value="CDC27"/>
    <property type="match status" value="2"/>
</dbReference>
<dbReference type="Proteomes" id="UP000823405">
    <property type="component" value="Unassembled WGS sequence"/>
</dbReference>
<evidence type="ECO:0000256" key="1">
    <source>
        <dbReference type="ARBA" id="ARBA00004123"/>
    </source>
</evidence>
<keyword evidence="7" id="KW-1185">Reference proteome</keyword>
<dbReference type="OrthoDB" id="514823at2759"/>
<feature type="region of interest" description="Disordered" evidence="5">
    <location>
        <begin position="215"/>
        <end position="332"/>
    </location>
</feature>
<evidence type="ECO:0000256" key="4">
    <source>
        <dbReference type="ARBA" id="ARBA00023242"/>
    </source>
</evidence>
<evidence type="ECO:0000313" key="7">
    <source>
        <dbReference type="Proteomes" id="UP000823405"/>
    </source>
</evidence>
<keyword evidence="3" id="KW-0235">DNA replication</keyword>
<dbReference type="PANTHER" id="PTHR17598">
    <property type="entry name" value="DNA POLYMERASE DELTA SUBUNIT 3"/>
    <property type="match status" value="1"/>
</dbReference>
<evidence type="ECO:0000256" key="5">
    <source>
        <dbReference type="SAM" id="MobiDB-lite"/>
    </source>
</evidence>
<comment type="subcellular location">
    <subcellularLocation>
        <location evidence="1">Nucleus</location>
    </subcellularLocation>
</comment>
<feature type="region of interest" description="Disordered" evidence="5">
    <location>
        <begin position="163"/>
        <end position="203"/>
    </location>
</feature>
<comment type="caution">
    <text evidence="6">The sequence shown here is derived from an EMBL/GenBank/DDBJ whole genome shotgun (WGS) entry which is preliminary data.</text>
</comment>
<dbReference type="PANTHER" id="PTHR17598:SF13">
    <property type="entry name" value="DNA POLYMERASE DELTA SUBUNIT 3"/>
    <property type="match status" value="1"/>
</dbReference>
<organism evidence="6 7">
    <name type="scientific">Linnemannia gamsii</name>
    <dbReference type="NCBI Taxonomy" id="64522"/>
    <lineage>
        <taxon>Eukaryota</taxon>
        <taxon>Fungi</taxon>
        <taxon>Fungi incertae sedis</taxon>
        <taxon>Mucoromycota</taxon>
        <taxon>Mortierellomycotina</taxon>
        <taxon>Mortierellomycetes</taxon>
        <taxon>Mortierellales</taxon>
        <taxon>Mortierellaceae</taxon>
        <taxon>Linnemannia</taxon>
    </lineage>
</organism>
<gene>
    <name evidence="6" type="ORF">BGZ97_004499</name>
</gene>
<dbReference type="GO" id="GO:1904161">
    <property type="term" value="P:DNA synthesis involved in UV-damage excision repair"/>
    <property type="evidence" value="ECO:0007669"/>
    <property type="project" value="TreeGrafter"/>
</dbReference>
<feature type="compositionally biased region" description="Low complexity" evidence="5">
    <location>
        <begin position="223"/>
        <end position="243"/>
    </location>
</feature>
<dbReference type="InterPro" id="IPR019038">
    <property type="entry name" value="POLD3"/>
</dbReference>
<feature type="compositionally biased region" description="Basic and acidic residues" evidence="5">
    <location>
        <begin position="496"/>
        <end position="510"/>
    </location>
</feature>
<dbReference type="InterPro" id="IPR041913">
    <property type="entry name" value="POLD3_sf"/>
</dbReference>